<sequence length="47" mass="5162">MQHRHPAAEEIRATIAQIRTDLQAQGENRATLASTLAKLIDLAAHKT</sequence>
<evidence type="ECO:0000313" key="1">
    <source>
        <dbReference type="EMBL" id="KAK86621.1"/>
    </source>
</evidence>
<name>A0A158M0R8_9BORD</name>
<dbReference type="PATRIC" id="fig|1331206.3.peg.3643"/>
<gene>
    <name evidence="1" type="ORF">L497_2236</name>
</gene>
<dbReference type="Proteomes" id="UP000026682">
    <property type="component" value="Unassembled WGS sequence"/>
</dbReference>
<evidence type="ECO:0000313" key="2">
    <source>
        <dbReference type="Proteomes" id="UP000026682"/>
    </source>
</evidence>
<reference evidence="1 2" key="1">
    <citation type="submission" date="2014-03" db="EMBL/GenBank/DDBJ databases">
        <title>Genome sequence of Bordetella holmseii.</title>
        <authorList>
            <person name="Harvill E."/>
            <person name="Goodfield L.L."/>
            <person name="Ivanov Y."/>
            <person name="Meyer J.A."/>
            <person name="Newth C."/>
            <person name="Cassiday P."/>
            <person name="Tondella M.L."/>
            <person name="Liao P."/>
            <person name="Zimmerman J."/>
            <person name="Meert K."/>
            <person name="Wessel D."/>
            <person name="Berger J."/>
            <person name="Dean J.M."/>
            <person name="Holubkov R."/>
            <person name="Burr J."/>
            <person name="Liu T."/>
            <person name="Brinkac L.M."/>
            <person name="Sanka R."/>
            <person name="Kim M."/>
            <person name="Losada L."/>
        </authorList>
    </citation>
    <scope>NUCLEOTIDE SEQUENCE [LARGE SCALE GENOMIC DNA]</scope>
    <source>
        <strain evidence="1 2">CDC-H585-BH</strain>
    </source>
</reference>
<dbReference type="AlphaFoldDB" id="A0A158M0R8"/>
<organism evidence="1 2">
    <name type="scientific">Bordetella holmesii CDC-H585-BH</name>
    <dbReference type="NCBI Taxonomy" id="1331206"/>
    <lineage>
        <taxon>Bacteria</taxon>
        <taxon>Pseudomonadati</taxon>
        <taxon>Pseudomonadota</taxon>
        <taxon>Betaproteobacteria</taxon>
        <taxon>Burkholderiales</taxon>
        <taxon>Alcaligenaceae</taxon>
        <taxon>Bordetella</taxon>
    </lineage>
</organism>
<protein>
    <submittedName>
        <fullName evidence="1">Uncharacterized protein</fullName>
    </submittedName>
</protein>
<comment type="caution">
    <text evidence="1">The sequence shown here is derived from an EMBL/GenBank/DDBJ whole genome shotgun (WGS) entry which is preliminary data.</text>
</comment>
<accession>A0A158M0R8</accession>
<dbReference type="EMBL" id="JFZZ01000148">
    <property type="protein sequence ID" value="KAK86621.1"/>
    <property type="molecule type" value="Genomic_DNA"/>
</dbReference>
<proteinExistence type="predicted"/>